<sequence length="1258" mass="139500">MSTPTTPLTSTFYSPHHTGPMQTHKPPSLALFLSTPHLDALDVQDGLVEHCFRSFISGKRVREWCLDIKRAARKFTDSTTLHHILYAAPLSILIPFPPDTFLAHDPIGPPDPESLLPPSTLSTLSRKQLVDALIKLSKTLLAERPTGWSELVLELYLEYIARRWRLALEKHDSNLVDGIGRKLLEIEFDVQLRGETETTRSLILPVLQHVRSGLGFITSVQLVSRLNSPRYQDAPSDLVSSWITIRLRAGSQAQDIIAELASAQDKIMDASHRSELVRTVETLGLNIHSDSQDTPRSTFESLTRRPHRKFSLRTRTLGFGASGKWRPGHQRLTSFKNSSGFPSKFDPERRPSLPNFSTTSLLNPFAYKSRLSTGGPESPSSKQASRSLTRLVPFPLVNTLSSPDLLGSTLDFIDPATIRPVLVHQLLTSKYHLSTDKTDDWYLGDGRHLAQRMLMDIENKLRINQGSIDAVSDLRTIFRLDPNSDRTGPLEAIVNGEFGTFPLPPPRMSIASTLMPEGHSRAASFDLDRYFEGLSESGPEDPVPVPESAKDGDGCARHSTETVLPPLHSHRRVSTGLESLLTMATGKTGLTDFTSRTRERRASHASFTIQKARRGWTGFSVKLVKPRRASSIDTFTGGGTVKSPRGFMLLEDPDDDTSDDESVYEDDESYIGPLESYLAPSRFNRWSKSEADLIFPPLPTDHDRAHPFAATSHHVHDNDMYTHLPATTSLRRKRRIDRPCVTAFDLGLGKQILTPPGFPKGDQWQDNFPTTPSIEQSAPDFSESSSTQVVDSTPRFVVTADAQDLMPQGYKAPLTPPISPPHRPISLNHSTAGSHDTSFSVVDHGSGATVESGRPLAVDLSLTESDTPRAKHQHRHYRILNGDLTPERWSDGSRGPYQSPVSPVMTPTASAKSLRQVSSSQHLALTPDYSPTFTEDWHTAHGTPVNQKQVLGGDETIYASPTKAATHFPVPVDLRRHRRPPPVPPPRMSSLRKVRQSPSLASLSGKTVWSKDTFSIRSRSITPTERRRTPAAPLSIESHTSSSLSQLVFAISDDGHGNFSFPGSKNALQAFLTLFNDASDCLILKKGVTEDHIQQMLAHLFKPDLTPDEQRHITWLIEKADELIDDPRWTRQAATYLPSVRSSTHVDHDKPLPSTPSSITFFTQLPDLTPRSAMRPPATHPLLSPHRVHEDLPWSASSPHHIRLAGRQSLEVDPSDYFSARGHPDCRASINTFGRRRESTGSSLPSPTWVSAHVAAHF</sequence>
<gene>
    <name evidence="2" type="ORF">BD324DRAFT_332120</name>
</gene>
<feature type="compositionally biased region" description="Polar residues" evidence="1">
    <location>
        <begin position="331"/>
        <end position="341"/>
    </location>
</feature>
<keyword evidence="3" id="KW-1185">Reference proteome</keyword>
<accession>A0A1Y1UMZ9</accession>
<dbReference type="GeneID" id="33554317"/>
<feature type="compositionally biased region" description="Polar residues" evidence="1">
    <location>
        <begin position="1"/>
        <end position="13"/>
    </location>
</feature>
<feature type="compositionally biased region" description="Acidic residues" evidence="1">
    <location>
        <begin position="651"/>
        <end position="663"/>
    </location>
</feature>
<dbReference type="Proteomes" id="UP000193218">
    <property type="component" value="Unassembled WGS sequence"/>
</dbReference>
<dbReference type="InParanoid" id="A0A1Y1UMZ9"/>
<dbReference type="AlphaFoldDB" id="A0A1Y1UMZ9"/>
<organism evidence="2 3">
    <name type="scientific">Kockovaella imperatae</name>
    <dbReference type="NCBI Taxonomy" id="4999"/>
    <lineage>
        <taxon>Eukaryota</taxon>
        <taxon>Fungi</taxon>
        <taxon>Dikarya</taxon>
        <taxon>Basidiomycota</taxon>
        <taxon>Agaricomycotina</taxon>
        <taxon>Tremellomycetes</taxon>
        <taxon>Tremellales</taxon>
        <taxon>Cuniculitremaceae</taxon>
        <taxon>Kockovaella</taxon>
    </lineage>
</organism>
<feature type="region of interest" description="Disordered" evidence="1">
    <location>
        <begin position="1"/>
        <end position="22"/>
    </location>
</feature>
<protein>
    <submittedName>
        <fullName evidence="2">Uncharacterized protein</fullName>
    </submittedName>
</protein>
<reference evidence="2 3" key="1">
    <citation type="submission" date="2017-03" db="EMBL/GenBank/DDBJ databases">
        <title>Widespread Adenine N6-methylation of Active Genes in Fungi.</title>
        <authorList>
            <consortium name="DOE Joint Genome Institute"/>
            <person name="Mondo S.J."/>
            <person name="Dannebaum R.O."/>
            <person name="Kuo R.C."/>
            <person name="Louie K.B."/>
            <person name="Bewick A.J."/>
            <person name="Labutti K."/>
            <person name="Haridas S."/>
            <person name="Kuo A."/>
            <person name="Salamov A."/>
            <person name="Ahrendt S.R."/>
            <person name="Lau R."/>
            <person name="Bowen B.P."/>
            <person name="Lipzen A."/>
            <person name="Sullivan W."/>
            <person name="Andreopoulos W.B."/>
            <person name="Clum A."/>
            <person name="Lindquist E."/>
            <person name="Daum C."/>
            <person name="Northen T.R."/>
            <person name="Ramamoorthy G."/>
            <person name="Schmitz R.J."/>
            <person name="Gryganskyi A."/>
            <person name="Culley D."/>
            <person name="Magnuson J."/>
            <person name="James T.Y."/>
            <person name="O'Malley M.A."/>
            <person name="Stajich J.E."/>
            <person name="Spatafora J.W."/>
            <person name="Visel A."/>
            <person name="Grigoriev I.V."/>
        </authorList>
    </citation>
    <scope>NUCLEOTIDE SEQUENCE [LARGE SCALE GENOMIC DNA]</scope>
    <source>
        <strain evidence="2 3">NRRL Y-17943</strain>
    </source>
</reference>
<evidence type="ECO:0000313" key="3">
    <source>
        <dbReference type="Proteomes" id="UP000193218"/>
    </source>
</evidence>
<dbReference type="EMBL" id="NBSH01000003">
    <property type="protein sequence ID" value="ORX39431.1"/>
    <property type="molecule type" value="Genomic_DNA"/>
</dbReference>
<feature type="region of interest" description="Disordered" evidence="1">
    <location>
        <begin position="644"/>
        <end position="663"/>
    </location>
</feature>
<comment type="caution">
    <text evidence="2">The sequence shown here is derived from an EMBL/GenBank/DDBJ whole genome shotgun (WGS) entry which is preliminary data.</text>
</comment>
<feature type="region of interest" description="Disordered" evidence="1">
    <location>
        <begin position="974"/>
        <end position="997"/>
    </location>
</feature>
<evidence type="ECO:0000256" key="1">
    <source>
        <dbReference type="SAM" id="MobiDB-lite"/>
    </source>
</evidence>
<feature type="region of interest" description="Disordered" evidence="1">
    <location>
        <begin position="885"/>
        <end position="906"/>
    </location>
</feature>
<feature type="region of interest" description="Disordered" evidence="1">
    <location>
        <begin position="535"/>
        <end position="557"/>
    </location>
</feature>
<name>A0A1Y1UMZ9_9TREE</name>
<proteinExistence type="predicted"/>
<feature type="compositionally biased region" description="Basic and acidic residues" evidence="1">
    <location>
        <begin position="548"/>
        <end position="557"/>
    </location>
</feature>
<dbReference type="RefSeq" id="XP_021873294.1">
    <property type="nucleotide sequence ID" value="XM_022012509.1"/>
</dbReference>
<feature type="region of interest" description="Disordered" evidence="1">
    <location>
        <begin position="331"/>
        <end position="350"/>
    </location>
</feature>
<dbReference type="OrthoDB" id="2575593at2759"/>
<evidence type="ECO:0000313" key="2">
    <source>
        <dbReference type="EMBL" id="ORX39431.1"/>
    </source>
</evidence>